<evidence type="ECO:0000313" key="2">
    <source>
        <dbReference type="Proteomes" id="UP000182278"/>
    </source>
</evidence>
<dbReference type="Proteomes" id="UP000182278">
    <property type="component" value="Unassembled WGS sequence"/>
</dbReference>
<sequence>MKNEKLLKKIGGIPTRYYPIFKGAKMDIDELDQHLLSWTKRLKQENQNLLNAALSSIKSAFPFNEYEHRIAFFLNRGVISFDEYKKLRDNYVGSNQYLELYGLAPRVFGDIWCKEHLIGIDQRFKEPSKKLDPKYDGEYDLWLNGIKIEVKAGRATKTKERGAVTSKAIPYKSEKPFWINMQQIKLDICDVFILIGVWTDRICYWVLSNDEVKNHSEISHQHRGGIEYQIGITERNVREFDKYLVEPTKLVDTILEKVK</sequence>
<comment type="caution">
    <text evidence="1">The sequence shown here is derived from an EMBL/GenBank/DDBJ whole genome shotgun (WGS) entry which is preliminary data.</text>
</comment>
<proteinExistence type="predicted"/>
<dbReference type="AlphaFoldDB" id="A0A1J4SD33"/>
<dbReference type="STRING" id="1817893.AUJ66_07635"/>
<gene>
    <name evidence="1" type="ORF">AUJ66_07635</name>
</gene>
<evidence type="ECO:0000313" key="1">
    <source>
        <dbReference type="EMBL" id="OIN96014.1"/>
    </source>
</evidence>
<dbReference type="EMBL" id="MNUO01000116">
    <property type="protein sequence ID" value="OIN96014.1"/>
    <property type="molecule type" value="Genomic_DNA"/>
</dbReference>
<organism evidence="1 2">
    <name type="scientific">Candidatus Desantisbacteria bacterium CG1_02_38_46</name>
    <dbReference type="NCBI Taxonomy" id="1817893"/>
    <lineage>
        <taxon>Bacteria</taxon>
        <taxon>Candidatus Desantisiibacteriota</taxon>
    </lineage>
</organism>
<name>A0A1J4SD33_9BACT</name>
<protein>
    <submittedName>
        <fullName evidence="1">Uncharacterized protein</fullName>
    </submittedName>
</protein>
<reference evidence="1 2" key="1">
    <citation type="journal article" date="2016" name="Environ. Microbiol.">
        <title>Genomic resolution of a cold subsurface aquifer community provides metabolic insights for novel microbes adapted to high CO concentrations.</title>
        <authorList>
            <person name="Probst A.J."/>
            <person name="Castelle C.J."/>
            <person name="Singh A."/>
            <person name="Brown C.T."/>
            <person name="Anantharaman K."/>
            <person name="Sharon I."/>
            <person name="Hug L.A."/>
            <person name="Burstein D."/>
            <person name="Emerson J.B."/>
            <person name="Thomas B.C."/>
            <person name="Banfield J.F."/>
        </authorList>
    </citation>
    <scope>NUCLEOTIDE SEQUENCE [LARGE SCALE GENOMIC DNA]</scope>
    <source>
        <strain evidence="1">CG1_02_38_46</strain>
    </source>
</reference>
<accession>A0A1J4SD33</accession>